<name>A0AAE1SI63_9SOLA</name>
<dbReference type="Proteomes" id="UP001291623">
    <property type="component" value="Unassembled WGS sequence"/>
</dbReference>
<organism evidence="2 3">
    <name type="scientific">Anisodus tanguticus</name>
    <dbReference type="NCBI Taxonomy" id="243964"/>
    <lineage>
        <taxon>Eukaryota</taxon>
        <taxon>Viridiplantae</taxon>
        <taxon>Streptophyta</taxon>
        <taxon>Embryophyta</taxon>
        <taxon>Tracheophyta</taxon>
        <taxon>Spermatophyta</taxon>
        <taxon>Magnoliopsida</taxon>
        <taxon>eudicotyledons</taxon>
        <taxon>Gunneridae</taxon>
        <taxon>Pentapetalae</taxon>
        <taxon>asterids</taxon>
        <taxon>lamiids</taxon>
        <taxon>Solanales</taxon>
        <taxon>Solanaceae</taxon>
        <taxon>Solanoideae</taxon>
        <taxon>Hyoscyameae</taxon>
        <taxon>Anisodus</taxon>
    </lineage>
</organism>
<dbReference type="AlphaFoldDB" id="A0AAE1SI63"/>
<evidence type="ECO:0000313" key="3">
    <source>
        <dbReference type="Proteomes" id="UP001291623"/>
    </source>
</evidence>
<gene>
    <name evidence="2" type="ORF">RND71_010664</name>
</gene>
<reference evidence="2" key="1">
    <citation type="submission" date="2023-12" db="EMBL/GenBank/DDBJ databases">
        <title>Genome assembly of Anisodus tanguticus.</title>
        <authorList>
            <person name="Wang Y.-J."/>
        </authorList>
    </citation>
    <scope>NUCLEOTIDE SEQUENCE</scope>
    <source>
        <strain evidence="2">KB-2021</strain>
        <tissue evidence="2">Leaf</tissue>
    </source>
</reference>
<dbReference type="EMBL" id="JAVYJV010000005">
    <property type="protein sequence ID" value="KAK4371189.1"/>
    <property type="molecule type" value="Genomic_DNA"/>
</dbReference>
<proteinExistence type="predicted"/>
<keyword evidence="3" id="KW-1185">Reference proteome</keyword>
<evidence type="ECO:0000256" key="1">
    <source>
        <dbReference type="SAM" id="Phobius"/>
    </source>
</evidence>
<protein>
    <submittedName>
        <fullName evidence="2">Uncharacterized protein</fullName>
    </submittedName>
</protein>
<feature type="transmembrane region" description="Helical" evidence="1">
    <location>
        <begin position="6"/>
        <end position="30"/>
    </location>
</feature>
<sequence length="57" mass="6900">MLNFLHFLLYFSYLTMNYNNTIFLLHLSYLQKLHGKEIKLFGTKFNTIFLSLFVGKY</sequence>
<keyword evidence="1" id="KW-1133">Transmembrane helix</keyword>
<comment type="caution">
    <text evidence="2">The sequence shown here is derived from an EMBL/GenBank/DDBJ whole genome shotgun (WGS) entry which is preliminary data.</text>
</comment>
<evidence type="ECO:0000313" key="2">
    <source>
        <dbReference type="EMBL" id="KAK4371189.1"/>
    </source>
</evidence>
<keyword evidence="1" id="KW-0812">Transmembrane</keyword>
<accession>A0AAE1SI63</accession>
<keyword evidence="1" id="KW-0472">Membrane</keyword>